<organism evidence="2 3">
    <name type="scientific">Streptococcus moroccensis</name>
    <dbReference type="NCBI Taxonomy" id="1451356"/>
    <lineage>
        <taxon>Bacteria</taxon>
        <taxon>Bacillati</taxon>
        <taxon>Bacillota</taxon>
        <taxon>Bacilli</taxon>
        <taxon>Lactobacillales</taxon>
        <taxon>Streptococcaceae</taxon>
        <taxon>Streptococcus</taxon>
    </lineage>
</organism>
<dbReference type="Proteomes" id="UP001223079">
    <property type="component" value="Unassembled WGS sequence"/>
</dbReference>
<keyword evidence="3" id="KW-1185">Reference proteome</keyword>
<feature type="transmembrane region" description="Helical" evidence="1">
    <location>
        <begin position="12"/>
        <end position="29"/>
    </location>
</feature>
<keyword evidence="1" id="KW-1133">Transmembrane helix</keyword>
<feature type="transmembrane region" description="Helical" evidence="1">
    <location>
        <begin position="35"/>
        <end position="53"/>
    </location>
</feature>
<dbReference type="EMBL" id="JAUSTM010000005">
    <property type="protein sequence ID" value="MDQ0222212.1"/>
    <property type="molecule type" value="Genomic_DNA"/>
</dbReference>
<reference evidence="2 3" key="1">
    <citation type="submission" date="2023-07" db="EMBL/GenBank/DDBJ databases">
        <title>Genomic Encyclopedia of Type Strains, Phase IV (KMG-IV): sequencing the most valuable type-strain genomes for metagenomic binning, comparative biology and taxonomic classification.</title>
        <authorList>
            <person name="Goeker M."/>
        </authorList>
    </citation>
    <scope>NUCLEOTIDE SEQUENCE [LARGE SCALE GENOMIC DNA]</scope>
    <source>
        <strain evidence="2 3">DSM 105143</strain>
    </source>
</reference>
<protein>
    <submittedName>
        <fullName evidence="2">Uncharacterized protein</fullName>
    </submittedName>
</protein>
<name>A0ABT9YQP5_9STRE</name>
<dbReference type="RefSeq" id="WP_307121427.1">
    <property type="nucleotide sequence ID" value="NZ_JAUSTM010000005.1"/>
</dbReference>
<proteinExistence type="predicted"/>
<gene>
    <name evidence="2" type="ORF">J2S23_000763</name>
</gene>
<comment type="caution">
    <text evidence="2">The sequence shown here is derived from an EMBL/GenBank/DDBJ whole genome shotgun (WGS) entry which is preliminary data.</text>
</comment>
<keyword evidence="1" id="KW-0472">Membrane</keyword>
<keyword evidence="1" id="KW-0812">Transmembrane</keyword>
<evidence type="ECO:0000313" key="3">
    <source>
        <dbReference type="Proteomes" id="UP001223079"/>
    </source>
</evidence>
<evidence type="ECO:0000313" key="2">
    <source>
        <dbReference type="EMBL" id="MDQ0222212.1"/>
    </source>
</evidence>
<evidence type="ECO:0000256" key="1">
    <source>
        <dbReference type="SAM" id="Phobius"/>
    </source>
</evidence>
<sequence>MHKQLLQDKRWFAISGFIAFLLLSIIPLIFVQPGIVIIGLLFISSLFGLGAYVNDQ</sequence>
<accession>A0ABT9YQP5</accession>